<accession>A0A154M3V1</accession>
<evidence type="ECO:0000259" key="1">
    <source>
        <dbReference type="Pfam" id="PF00931"/>
    </source>
</evidence>
<dbReference type="SUPFAM" id="SSF52540">
    <property type="entry name" value="P-loop containing nucleoside triphosphate hydrolases"/>
    <property type="match status" value="1"/>
</dbReference>
<dbReference type="InterPro" id="IPR002182">
    <property type="entry name" value="NB-ARC"/>
</dbReference>
<dbReference type="InterPro" id="IPR027417">
    <property type="entry name" value="P-loop_NTPase"/>
</dbReference>
<evidence type="ECO:0000313" key="3">
    <source>
        <dbReference type="EMBL" id="KZB79291.1"/>
    </source>
</evidence>
<proteinExistence type="predicted"/>
<dbReference type="InterPro" id="IPR019734">
    <property type="entry name" value="TPR_rpt"/>
</dbReference>
<dbReference type="InterPro" id="IPR011990">
    <property type="entry name" value="TPR-like_helical_dom_sf"/>
</dbReference>
<dbReference type="PANTHER" id="PTHR47691:SF3">
    <property type="entry name" value="HTH-TYPE TRANSCRIPTIONAL REGULATOR RV0890C-RELATED"/>
    <property type="match status" value="1"/>
</dbReference>
<dbReference type="AlphaFoldDB" id="A0A154M3V1"/>
<dbReference type="RefSeq" id="WP_061980942.1">
    <property type="nucleotide sequence ID" value="NZ_FOPQ01000002.1"/>
</dbReference>
<name>A0A154M3V1_9PSEU</name>
<feature type="domain" description="Anaphase-promoting complex subunit 5" evidence="2">
    <location>
        <begin position="566"/>
        <end position="630"/>
    </location>
</feature>
<dbReference type="InterPro" id="IPR026000">
    <property type="entry name" value="Apc5_dom"/>
</dbReference>
<dbReference type="PRINTS" id="PR00364">
    <property type="entry name" value="DISEASERSIST"/>
</dbReference>
<dbReference type="Proteomes" id="UP000186883">
    <property type="component" value="Unassembled WGS sequence"/>
</dbReference>
<evidence type="ECO:0000313" key="5">
    <source>
        <dbReference type="Proteomes" id="UP000076321"/>
    </source>
</evidence>
<feature type="domain" description="Anaphase-promoting complex subunit 5" evidence="2">
    <location>
        <begin position="709"/>
        <end position="739"/>
    </location>
</feature>
<reference evidence="4 6" key="2">
    <citation type="submission" date="2016-11" db="EMBL/GenBank/DDBJ databases">
        <title>Genome sequencing of Amycolatopsis regifaucium.</title>
        <authorList>
            <person name="Mayilraj S."/>
            <person name="Kaur N."/>
        </authorList>
    </citation>
    <scope>NUCLEOTIDE SEQUENCE [LARGE SCALE GENOMIC DNA]</scope>
    <source>
        <strain evidence="4 6">GY080</strain>
    </source>
</reference>
<dbReference type="OrthoDB" id="414967at2"/>
<evidence type="ECO:0000313" key="6">
    <source>
        <dbReference type="Proteomes" id="UP000186883"/>
    </source>
</evidence>
<dbReference type="GO" id="GO:0043531">
    <property type="term" value="F:ADP binding"/>
    <property type="evidence" value="ECO:0007669"/>
    <property type="project" value="InterPro"/>
</dbReference>
<keyword evidence="6" id="KW-1185">Reference proteome</keyword>
<dbReference type="Proteomes" id="UP000076321">
    <property type="component" value="Unassembled WGS sequence"/>
</dbReference>
<organism evidence="3 5">
    <name type="scientific">Amycolatopsis regifaucium</name>
    <dbReference type="NCBI Taxonomy" id="546365"/>
    <lineage>
        <taxon>Bacteria</taxon>
        <taxon>Bacillati</taxon>
        <taxon>Actinomycetota</taxon>
        <taxon>Actinomycetes</taxon>
        <taxon>Pseudonocardiales</taxon>
        <taxon>Pseudonocardiaceae</taxon>
        <taxon>Amycolatopsis</taxon>
    </lineage>
</organism>
<evidence type="ECO:0000259" key="2">
    <source>
        <dbReference type="Pfam" id="PF12862"/>
    </source>
</evidence>
<feature type="domain" description="NB-ARC" evidence="1">
    <location>
        <begin position="51"/>
        <end position="210"/>
    </location>
</feature>
<dbReference type="Pfam" id="PF00931">
    <property type="entry name" value="NB-ARC"/>
    <property type="match status" value="1"/>
</dbReference>
<evidence type="ECO:0000313" key="4">
    <source>
        <dbReference type="EMBL" id="OKA07473.1"/>
    </source>
</evidence>
<protein>
    <submittedName>
        <fullName evidence="3">Uncharacterized protein</fullName>
    </submittedName>
</protein>
<dbReference type="EMBL" id="LQCI01000052">
    <property type="protein sequence ID" value="KZB79291.1"/>
    <property type="molecule type" value="Genomic_DNA"/>
</dbReference>
<dbReference type="SUPFAM" id="SSF48452">
    <property type="entry name" value="TPR-like"/>
    <property type="match status" value="3"/>
</dbReference>
<dbReference type="EMBL" id="LOBU02000013">
    <property type="protein sequence ID" value="OKA07473.1"/>
    <property type="molecule type" value="Genomic_DNA"/>
</dbReference>
<reference evidence="3 5" key="1">
    <citation type="submission" date="2015-12" db="EMBL/GenBank/DDBJ databases">
        <title>Amycolatopsis regifaucium genome sequencing and assembly.</title>
        <authorList>
            <person name="Mayilraj S."/>
        </authorList>
    </citation>
    <scope>NUCLEOTIDE SEQUENCE [LARGE SCALE GENOMIC DNA]</scope>
    <source>
        <strain evidence="3 5">GY080</strain>
    </source>
</reference>
<dbReference type="Gene3D" id="3.40.50.300">
    <property type="entry name" value="P-loop containing nucleotide triphosphate hydrolases"/>
    <property type="match status" value="1"/>
</dbReference>
<dbReference type="PANTHER" id="PTHR47691">
    <property type="entry name" value="REGULATOR-RELATED"/>
    <property type="match status" value="1"/>
</dbReference>
<dbReference type="Pfam" id="PF12862">
    <property type="entry name" value="ANAPC5"/>
    <property type="match status" value="2"/>
</dbReference>
<dbReference type="SMART" id="SM00028">
    <property type="entry name" value="TPR"/>
    <property type="match status" value="8"/>
</dbReference>
<comment type="caution">
    <text evidence="3">The sequence shown here is derived from an EMBL/GenBank/DDBJ whole genome shotgun (WGS) entry which is preliminary data.</text>
</comment>
<dbReference type="Gene3D" id="1.25.40.10">
    <property type="entry name" value="Tetratricopeptide repeat domain"/>
    <property type="match status" value="2"/>
</dbReference>
<gene>
    <name evidence="4" type="ORF">ATP06_0216690</name>
    <name evidence="3" type="ORF">AVL48_17005</name>
</gene>
<sequence length="880" mass="94248">MSTERGIHGPVQGLVVGDHNRVEIVLPPGESVPFMAPPRPRHSLIGRTEALDALRRDVLAGHDSALFALKGIPGVGKTALAIALAHDPRVGGTFIGGVLWAGLGPSPDVMTLLANWGAALGIPAEQLATAASPQARAQIVHLAIGLRRMLLIVDDAWSLEAALAFRLGGPNCVHLLTTRIPAVATRFAAKATDIKELQRDASLRLLTRLAPEAAEADPAGVGDLVDLVSGLPLALILIGNHLRTRSAGGSRRRVRETIVRLRDAKNRLTVSEPRGLLDSGAYDTPLSLAASIQVSDAALPDEGRRALRDITAFPAKPNSFGEDAAADVLERGFEDIDLLVDLGLLEHTGDQRYTLHQAIHDYAHADGPTTRARERLARHYVHSLEATRMPRSGSTRPDGLDEGWSADTANVLTALDYAQERGLHEELVSGANDFAEHLNRRGLLTQAQLHLERALAVADRVSDVDALTRTRINLAGVYQQRGELRAAEDLLDKGLGKGTDAARGGLRFDALLKLGWVRGRLGKVSEARAALSAALDIHDEIDRPGGRAAALMGLGWLDTVHGRQAEAAESLVAALEVARSTGEKYQIADILQRVGWLEGMRGRREQAQEAFAEAASVARENGFPTVLVDALNGLGWLDGLRGDYGSARVLFEEAIAFAEATGYAERYTLLGGLAWVVKEEGDFADARARYEEALVIAREKGETEKTSLFLAKLAELEVLLGEPGNARVHAREAVDLARELHLPDRLVDPLRTLATIARGQGLPERALSFLDEATGPAREIGNDFLLADVANETGLAHLDLGRLETAEEFMITAADHARRADAGDALGRALFGRAKLALARDDLAGVRAFVADALRVLDGASPALAREVSAWRDQVLGSST</sequence>